<comment type="caution">
    <text evidence="4">The sequence shown here is derived from an EMBL/GenBank/DDBJ whole genome shotgun (WGS) entry which is preliminary data.</text>
</comment>
<feature type="compositionally biased region" description="Low complexity" evidence="1">
    <location>
        <begin position="312"/>
        <end position="322"/>
    </location>
</feature>
<proteinExistence type="predicted"/>
<feature type="region of interest" description="Disordered" evidence="1">
    <location>
        <begin position="299"/>
        <end position="332"/>
    </location>
</feature>
<evidence type="ECO:0000259" key="3">
    <source>
        <dbReference type="Pfam" id="PF20171"/>
    </source>
</evidence>
<dbReference type="InterPro" id="IPR004555">
    <property type="entry name" value="G6PDH_assembly_OpcA"/>
</dbReference>
<accession>A0ABP8T9I6</accession>
<dbReference type="EMBL" id="BAABHJ010000001">
    <property type="protein sequence ID" value="GAA4601635.1"/>
    <property type="molecule type" value="Genomic_DNA"/>
</dbReference>
<evidence type="ECO:0000259" key="2">
    <source>
        <dbReference type="Pfam" id="PF10128"/>
    </source>
</evidence>
<evidence type="ECO:0000256" key="1">
    <source>
        <dbReference type="SAM" id="MobiDB-lite"/>
    </source>
</evidence>
<feature type="compositionally biased region" description="Basic and acidic residues" evidence="1">
    <location>
        <begin position="299"/>
        <end position="310"/>
    </location>
</feature>
<dbReference type="InterPro" id="IPR046801">
    <property type="entry name" value="OpcA_G6PD_N"/>
</dbReference>
<organism evidence="4 5">
    <name type="scientific">Actinoallomurus liliacearum</name>
    <dbReference type="NCBI Taxonomy" id="1080073"/>
    <lineage>
        <taxon>Bacteria</taxon>
        <taxon>Bacillati</taxon>
        <taxon>Actinomycetota</taxon>
        <taxon>Actinomycetes</taxon>
        <taxon>Streptosporangiales</taxon>
        <taxon>Thermomonosporaceae</taxon>
        <taxon>Actinoallomurus</taxon>
    </lineage>
</organism>
<dbReference type="Pfam" id="PF10128">
    <property type="entry name" value="OpcA_G6PD_assem"/>
    <property type="match status" value="1"/>
</dbReference>
<dbReference type="PANTHER" id="PTHR38658">
    <property type="entry name" value="OXPP CYCLE PROTEIN OPCA-RELATED"/>
    <property type="match status" value="1"/>
</dbReference>
<dbReference type="RefSeq" id="WP_345347251.1">
    <property type="nucleotide sequence ID" value="NZ_BAABHJ010000001.1"/>
</dbReference>
<dbReference type="Pfam" id="PF20171">
    <property type="entry name" value="OpcA_G6PD_C"/>
    <property type="match status" value="1"/>
</dbReference>
<evidence type="ECO:0000313" key="4">
    <source>
        <dbReference type="EMBL" id="GAA4601635.1"/>
    </source>
</evidence>
<protein>
    <submittedName>
        <fullName evidence="4">Glucose-6-phosphate dehydrogenase assembly protein OpcA</fullName>
    </submittedName>
</protein>
<keyword evidence="5" id="KW-1185">Reference proteome</keyword>
<feature type="domain" description="Glucose-6-phosphate dehydrogenase assembly protein OpcA N-terminal" evidence="2">
    <location>
        <begin position="52"/>
        <end position="159"/>
    </location>
</feature>
<gene>
    <name evidence="4" type="primary">opcA</name>
    <name evidence="4" type="ORF">GCM10023195_04400</name>
</gene>
<dbReference type="Proteomes" id="UP001500212">
    <property type="component" value="Unassembled WGS sequence"/>
</dbReference>
<reference evidence="5" key="1">
    <citation type="journal article" date="2019" name="Int. J. Syst. Evol. Microbiol.">
        <title>The Global Catalogue of Microorganisms (GCM) 10K type strain sequencing project: providing services to taxonomists for standard genome sequencing and annotation.</title>
        <authorList>
            <consortium name="The Broad Institute Genomics Platform"/>
            <consortium name="The Broad Institute Genome Sequencing Center for Infectious Disease"/>
            <person name="Wu L."/>
            <person name="Ma J."/>
        </authorList>
    </citation>
    <scope>NUCLEOTIDE SEQUENCE [LARGE SCALE GENOMIC DNA]</scope>
    <source>
        <strain evidence="5">JCM 17938</strain>
    </source>
</reference>
<evidence type="ECO:0000313" key="5">
    <source>
        <dbReference type="Proteomes" id="UP001500212"/>
    </source>
</evidence>
<dbReference type="InterPro" id="IPR046802">
    <property type="entry name" value="OpcA_G6PD_C"/>
</dbReference>
<dbReference type="PANTHER" id="PTHR38658:SF1">
    <property type="entry name" value="OXPP CYCLE PROTEIN OPCA-RELATED"/>
    <property type="match status" value="1"/>
</dbReference>
<sequence>MNIDLTNTTTRKVLDALSAARHRMGGPATGKVLTLVVYTEEAAQYDAVRASTEAAREHPCRIIIAIPRSPQGESRLDAEVRVGETGPGETVVLRLYGQLIDHADSVILPLLVPDTPVVTWWPGVAPRKPADEPLGALAQRRVTDAKGGTDPLGTLHRLAGAYEPGDTDFAWTRITGWRTLLAATLDQPHDDITRARVEAESQNPSAALLAAWLSVRLAVPCTVTESHGPGITGVRLTTTAGDIAITRPDGRVATLSRPDQPDRQVALHRRPTSELLAEELRRLDPDEVYRDAVLRFAKGLDEPAETKETAEATEAAAAPAKASRGGGRGKKS</sequence>
<feature type="domain" description="Glucose-6-phosphate dehydrogenase assembly protein OpcA C-terminal" evidence="3">
    <location>
        <begin position="164"/>
        <end position="293"/>
    </location>
</feature>
<name>A0ABP8T9I6_9ACTN</name>